<dbReference type="InterPro" id="IPR011051">
    <property type="entry name" value="RmlC_Cupin_sf"/>
</dbReference>
<dbReference type="STRING" id="1121455.SAMN02745728_02296"/>
<dbReference type="EMBL" id="FRDI01000016">
    <property type="protein sequence ID" value="SHN72193.1"/>
    <property type="molecule type" value="Genomic_DNA"/>
</dbReference>
<dbReference type="InterPro" id="IPR014710">
    <property type="entry name" value="RmlC-like_jellyroll"/>
</dbReference>
<dbReference type="AlphaFoldDB" id="A0A1M7TNI9"/>
<protein>
    <recommendedName>
        <fullName evidence="3">Cupin domain-containing protein</fullName>
    </recommendedName>
</protein>
<accession>A0A1M7TNI9</accession>
<reference evidence="1 2" key="1">
    <citation type="submission" date="2016-12" db="EMBL/GenBank/DDBJ databases">
        <authorList>
            <person name="Song W.-J."/>
            <person name="Kurnit D.M."/>
        </authorList>
    </citation>
    <scope>NUCLEOTIDE SEQUENCE [LARGE SCALE GENOMIC DNA]</scope>
    <source>
        <strain evidence="1 2">DSM 11393</strain>
    </source>
</reference>
<dbReference type="Proteomes" id="UP000186469">
    <property type="component" value="Unassembled WGS sequence"/>
</dbReference>
<gene>
    <name evidence="1" type="ORF">SAMN02745728_02296</name>
</gene>
<dbReference type="OrthoDB" id="1682325at2"/>
<proteinExistence type="predicted"/>
<dbReference type="Gene3D" id="2.60.120.10">
    <property type="entry name" value="Jelly Rolls"/>
    <property type="match status" value="1"/>
</dbReference>
<name>A0A1M7TNI9_9BACT</name>
<keyword evidence="2" id="KW-1185">Reference proteome</keyword>
<evidence type="ECO:0008006" key="3">
    <source>
        <dbReference type="Google" id="ProtNLM"/>
    </source>
</evidence>
<evidence type="ECO:0000313" key="1">
    <source>
        <dbReference type="EMBL" id="SHN72193.1"/>
    </source>
</evidence>
<sequence>MNLGTFFAVGSVCSPSCTTKADLMEFIPHKNFKGVFLKHLVKGESTENQLSCHLVRIEPFCTLDLHVHENNLEIHEVIAGDGMCKILDNQVEYKIGTIGIIPANVKHSVTAGKDGLYILAKFSPALL</sequence>
<organism evidence="1 2">
    <name type="scientific">Desulfovibrio litoralis DSM 11393</name>
    <dbReference type="NCBI Taxonomy" id="1121455"/>
    <lineage>
        <taxon>Bacteria</taxon>
        <taxon>Pseudomonadati</taxon>
        <taxon>Thermodesulfobacteriota</taxon>
        <taxon>Desulfovibrionia</taxon>
        <taxon>Desulfovibrionales</taxon>
        <taxon>Desulfovibrionaceae</taxon>
        <taxon>Desulfovibrio</taxon>
    </lineage>
</organism>
<evidence type="ECO:0000313" key="2">
    <source>
        <dbReference type="Proteomes" id="UP000186469"/>
    </source>
</evidence>
<dbReference type="SUPFAM" id="SSF51182">
    <property type="entry name" value="RmlC-like cupins"/>
    <property type="match status" value="1"/>
</dbReference>
<dbReference type="RefSeq" id="WP_072697963.1">
    <property type="nucleotide sequence ID" value="NZ_FRDI01000016.1"/>
</dbReference>